<protein>
    <recommendedName>
        <fullName evidence="7">BHLH domain-containing protein</fullName>
    </recommendedName>
</protein>
<keyword evidence="4" id="KW-0539">Nucleus</keyword>
<dbReference type="GO" id="GO:0006355">
    <property type="term" value="P:regulation of DNA-templated transcription"/>
    <property type="evidence" value="ECO:0007669"/>
    <property type="project" value="InterPro"/>
</dbReference>
<accession>A0A5J5AJK9</accession>
<proteinExistence type="predicted"/>
<dbReference type="PANTHER" id="PTHR33124">
    <property type="entry name" value="TRANSCRIPTION FACTOR IBH1-LIKE 1"/>
    <property type="match status" value="1"/>
</dbReference>
<dbReference type="AlphaFoldDB" id="A0A5J5AJK9"/>
<dbReference type="EMBL" id="CM018043">
    <property type="protein sequence ID" value="KAA8531203.1"/>
    <property type="molecule type" value="Genomic_DNA"/>
</dbReference>
<comment type="subcellular location">
    <subcellularLocation>
        <location evidence="1">Nucleus</location>
    </subcellularLocation>
</comment>
<keyword evidence="3" id="KW-0804">Transcription</keyword>
<dbReference type="PANTHER" id="PTHR33124:SF39">
    <property type="entry name" value="TRANSCRIPTION FACTOR UPBEAT1"/>
    <property type="match status" value="1"/>
</dbReference>
<name>A0A5J5AJK9_9ASTE</name>
<dbReference type="InterPro" id="IPR044549">
    <property type="entry name" value="bHLH_AtIBH1-like"/>
</dbReference>
<dbReference type="Proteomes" id="UP000325577">
    <property type="component" value="Linkage Group LG2"/>
</dbReference>
<dbReference type="OrthoDB" id="1935502at2759"/>
<evidence type="ECO:0000313" key="5">
    <source>
        <dbReference type="EMBL" id="KAA8531203.1"/>
    </source>
</evidence>
<dbReference type="InterPro" id="IPR044660">
    <property type="entry name" value="IBH1-like"/>
</dbReference>
<evidence type="ECO:0000313" key="6">
    <source>
        <dbReference type="Proteomes" id="UP000325577"/>
    </source>
</evidence>
<evidence type="ECO:0000256" key="2">
    <source>
        <dbReference type="ARBA" id="ARBA00023015"/>
    </source>
</evidence>
<gene>
    <name evidence="5" type="ORF">F0562_005883</name>
</gene>
<keyword evidence="6" id="KW-1185">Reference proteome</keyword>
<dbReference type="GO" id="GO:0005634">
    <property type="term" value="C:nucleus"/>
    <property type="evidence" value="ECO:0007669"/>
    <property type="project" value="UniProtKB-SubCell"/>
</dbReference>
<keyword evidence="2" id="KW-0805">Transcription regulation</keyword>
<dbReference type="CDD" id="cd11444">
    <property type="entry name" value="bHLH_AtIBH1_like"/>
    <property type="match status" value="1"/>
</dbReference>
<organism evidence="5 6">
    <name type="scientific">Nyssa sinensis</name>
    <dbReference type="NCBI Taxonomy" id="561372"/>
    <lineage>
        <taxon>Eukaryota</taxon>
        <taxon>Viridiplantae</taxon>
        <taxon>Streptophyta</taxon>
        <taxon>Embryophyta</taxon>
        <taxon>Tracheophyta</taxon>
        <taxon>Spermatophyta</taxon>
        <taxon>Magnoliopsida</taxon>
        <taxon>eudicotyledons</taxon>
        <taxon>Gunneridae</taxon>
        <taxon>Pentapetalae</taxon>
        <taxon>asterids</taxon>
        <taxon>Cornales</taxon>
        <taxon>Nyssaceae</taxon>
        <taxon>Nyssa</taxon>
    </lineage>
</organism>
<evidence type="ECO:0000256" key="1">
    <source>
        <dbReference type="ARBA" id="ARBA00004123"/>
    </source>
</evidence>
<sequence>MGASPESLHAIVLKGLMLDNKGTDQSSNKGSLWSKVLETQAMRMSQERQQSINPNIRGHGWSSRLRRILRKRRALLEGSRRPINGIEKRVRTLKKLVPNGNSKGMDELFRETAHYIVCLESRIKVMQMMVKLLSKTDKK</sequence>
<evidence type="ECO:0000256" key="4">
    <source>
        <dbReference type="ARBA" id="ARBA00023242"/>
    </source>
</evidence>
<reference evidence="5 6" key="1">
    <citation type="submission" date="2019-09" db="EMBL/GenBank/DDBJ databases">
        <title>A chromosome-level genome assembly of the Chinese tupelo Nyssa sinensis.</title>
        <authorList>
            <person name="Yang X."/>
            <person name="Kang M."/>
            <person name="Yang Y."/>
            <person name="Xiong H."/>
            <person name="Wang M."/>
            <person name="Zhang Z."/>
            <person name="Wang Z."/>
            <person name="Wu H."/>
            <person name="Ma T."/>
            <person name="Liu J."/>
            <person name="Xi Z."/>
        </authorList>
    </citation>
    <scope>NUCLEOTIDE SEQUENCE [LARGE SCALE GENOMIC DNA]</scope>
    <source>
        <strain evidence="5">J267</strain>
        <tissue evidence="5">Leaf</tissue>
    </source>
</reference>
<evidence type="ECO:0000256" key="3">
    <source>
        <dbReference type="ARBA" id="ARBA00023163"/>
    </source>
</evidence>
<evidence type="ECO:0008006" key="7">
    <source>
        <dbReference type="Google" id="ProtNLM"/>
    </source>
</evidence>